<evidence type="ECO:0000259" key="5">
    <source>
        <dbReference type="SMART" id="SM00354"/>
    </source>
</evidence>
<dbReference type="InterPro" id="IPR000843">
    <property type="entry name" value="HTH_LacI"/>
</dbReference>
<dbReference type="SUPFAM" id="SSF53822">
    <property type="entry name" value="Periplasmic binding protein-like I"/>
    <property type="match status" value="1"/>
</dbReference>
<organism evidence="6 7">
    <name type="scientific">Rariglobus hedericola</name>
    <dbReference type="NCBI Taxonomy" id="2597822"/>
    <lineage>
        <taxon>Bacteria</taxon>
        <taxon>Pseudomonadati</taxon>
        <taxon>Verrucomicrobiota</taxon>
        <taxon>Opitutia</taxon>
        <taxon>Opitutales</taxon>
        <taxon>Opitutaceae</taxon>
        <taxon>Rariglobus</taxon>
    </lineage>
</organism>
<dbReference type="EMBL" id="VMBG01000004">
    <property type="protein sequence ID" value="TSJ75042.1"/>
    <property type="molecule type" value="Genomic_DNA"/>
</dbReference>
<keyword evidence="3" id="KW-0804">Transcription</keyword>
<feature type="region of interest" description="Disordered" evidence="4">
    <location>
        <begin position="1"/>
        <end position="21"/>
    </location>
</feature>
<dbReference type="InterPro" id="IPR028082">
    <property type="entry name" value="Peripla_BP_I"/>
</dbReference>
<dbReference type="GO" id="GO:0000976">
    <property type="term" value="F:transcription cis-regulatory region binding"/>
    <property type="evidence" value="ECO:0007669"/>
    <property type="project" value="TreeGrafter"/>
</dbReference>
<feature type="compositionally biased region" description="Low complexity" evidence="4">
    <location>
        <begin position="1"/>
        <end position="17"/>
    </location>
</feature>
<keyword evidence="7" id="KW-1185">Reference proteome</keyword>
<evidence type="ECO:0000256" key="1">
    <source>
        <dbReference type="ARBA" id="ARBA00023015"/>
    </source>
</evidence>
<proteinExistence type="predicted"/>
<reference evidence="6 7" key="1">
    <citation type="submission" date="2019-07" db="EMBL/GenBank/DDBJ databases">
        <title>Description of 53C-WASEF.</title>
        <authorList>
            <person name="Pitt A."/>
            <person name="Hahn M.W."/>
        </authorList>
    </citation>
    <scope>NUCLEOTIDE SEQUENCE [LARGE SCALE GENOMIC DNA]</scope>
    <source>
        <strain evidence="6 7">53C-WASEF</strain>
    </source>
</reference>
<evidence type="ECO:0000313" key="7">
    <source>
        <dbReference type="Proteomes" id="UP000315648"/>
    </source>
</evidence>
<dbReference type="SMART" id="SM00354">
    <property type="entry name" value="HTH_LACI"/>
    <property type="match status" value="1"/>
</dbReference>
<keyword evidence="1" id="KW-0805">Transcription regulation</keyword>
<dbReference type="Gene3D" id="3.40.50.2300">
    <property type="match status" value="2"/>
</dbReference>
<evidence type="ECO:0000256" key="3">
    <source>
        <dbReference type="ARBA" id="ARBA00023163"/>
    </source>
</evidence>
<keyword evidence="2" id="KW-0238">DNA-binding</keyword>
<dbReference type="Gene3D" id="1.10.260.40">
    <property type="entry name" value="lambda repressor-like DNA-binding domains"/>
    <property type="match status" value="1"/>
</dbReference>
<dbReference type="SUPFAM" id="SSF47413">
    <property type="entry name" value="lambda repressor-like DNA-binding domains"/>
    <property type="match status" value="1"/>
</dbReference>
<dbReference type="AlphaFoldDB" id="A0A556QEH6"/>
<dbReference type="GO" id="GO:0003700">
    <property type="term" value="F:DNA-binding transcription factor activity"/>
    <property type="evidence" value="ECO:0007669"/>
    <property type="project" value="TreeGrafter"/>
</dbReference>
<sequence length="376" mass="40083">MSKVAASTVVSAAEPSSEGSRGRAVTVTTIARIAGVSAGAVSSLLTSADGRGRVSPRTRDVILKTCRDLGYQPKDPKALNLIYPELGGYCFLLPKSIENGLHGSSYYSHFFSGVVEALADQAGQITFCQFDEHMDYHAHPEALPAPLRSGTATKFLCAGQANLSLLESIQAMGARAVYLGQYQPLQGMASVVPDYASGTRQILTHLIGLGHRRIAFSLGPLGANAYNILEQRRTIEAVLAEQKINLPPDYSFFGVLGAEGGIAAIDNIMRCSERPTALYCFNDSSAAGAIGRAQQLGLRVPEDISITGFDDVPLAASLHPSLTTVHTPITEIGRTGVCELQAMLTLDEEDVSKRPPRKVVIPTTLVIRNSTARPSM</sequence>
<evidence type="ECO:0000313" key="6">
    <source>
        <dbReference type="EMBL" id="TSJ75042.1"/>
    </source>
</evidence>
<accession>A0A556QEH6</accession>
<dbReference type="OrthoDB" id="199447at2"/>
<dbReference type="Pfam" id="PF13377">
    <property type="entry name" value="Peripla_BP_3"/>
    <property type="match status" value="1"/>
</dbReference>
<feature type="domain" description="HTH lacI-type" evidence="5">
    <location>
        <begin position="24"/>
        <end position="88"/>
    </location>
</feature>
<dbReference type="CDD" id="cd06267">
    <property type="entry name" value="PBP1_LacI_sugar_binding-like"/>
    <property type="match status" value="1"/>
</dbReference>
<evidence type="ECO:0000256" key="2">
    <source>
        <dbReference type="ARBA" id="ARBA00023125"/>
    </source>
</evidence>
<dbReference type="CDD" id="cd01392">
    <property type="entry name" value="HTH_LacI"/>
    <property type="match status" value="1"/>
</dbReference>
<dbReference type="Proteomes" id="UP000315648">
    <property type="component" value="Unassembled WGS sequence"/>
</dbReference>
<gene>
    <name evidence="6" type="ORF">FPL22_16725</name>
</gene>
<dbReference type="InterPro" id="IPR046335">
    <property type="entry name" value="LacI/GalR-like_sensor"/>
</dbReference>
<evidence type="ECO:0000256" key="4">
    <source>
        <dbReference type="SAM" id="MobiDB-lite"/>
    </source>
</evidence>
<dbReference type="InterPro" id="IPR010982">
    <property type="entry name" value="Lambda_DNA-bd_dom_sf"/>
</dbReference>
<dbReference type="RefSeq" id="WP_144354184.1">
    <property type="nucleotide sequence ID" value="NZ_CBCRVV010000010.1"/>
</dbReference>
<comment type="caution">
    <text evidence="6">The sequence shown here is derived from an EMBL/GenBank/DDBJ whole genome shotgun (WGS) entry which is preliminary data.</text>
</comment>
<protein>
    <submittedName>
        <fullName evidence="6">LacI family transcriptional regulator</fullName>
    </submittedName>
</protein>
<dbReference type="PANTHER" id="PTHR30146">
    <property type="entry name" value="LACI-RELATED TRANSCRIPTIONAL REPRESSOR"/>
    <property type="match status" value="1"/>
</dbReference>
<name>A0A556QEH6_9BACT</name>
<dbReference type="PANTHER" id="PTHR30146:SF138">
    <property type="entry name" value="TRANSCRIPTIONAL REGULATORY PROTEIN"/>
    <property type="match status" value="1"/>
</dbReference>